<dbReference type="EMBL" id="VNJK01000003">
    <property type="protein sequence ID" value="TVX88165.1"/>
    <property type="molecule type" value="Genomic_DNA"/>
</dbReference>
<organism evidence="1 2">
    <name type="scientific">Paenibacillus agilis</name>
    <dbReference type="NCBI Taxonomy" id="3020863"/>
    <lineage>
        <taxon>Bacteria</taxon>
        <taxon>Bacillati</taxon>
        <taxon>Bacillota</taxon>
        <taxon>Bacilli</taxon>
        <taxon>Bacillales</taxon>
        <taxon>Paenibacillaceae</taxon>
        <taxon>Paenibacillus</taxon>
    </lineage>
</organism>
<dbReference type="Proteomes" id="UP000318102">
    <property type="component" value="Unassembled WGS sequence"/>
</dbReference>
<sequence length="107" mass="12728">MRRKIYILFFIIIILGLITSCSDKEDEEQDISAIVSNLNVIEKGKEEPDKYWIIAFYPDKYKPIEKMKIFVKDKNVWNLIEINRTYTAHYAKDTSGVFNLYTIERLN</sequence>
<protein>
    <submittedName>
        <fullName evidence="1">Uncharacterized protein</fullName>
    </submittedName>
</protein>
<name>A0A559IKH2_9BACL</name>
<dbReference type="RefSeq" id="WP_144993127.1">
    <property type="nucleotide sequence ID" value="NZ_VNJK01000003.1"/>
</dbReference>
<dbReference type="PROSITE" id="PS51257">
    <property type="entry name" value="PROKAR_LIPOPROTEIN"/>
    <property type="match status" value="1"/>
</dbReference>
<evidence type="ECO:0000313" key="2">
    <source>
        <dbReference type="Proteomes" id="UP000318102"/>
    </source>
</evidence>
<dbReference type="OrthoDB" id="2915800at2"/>
<keyword evidence="2" id="KW-1185">Reference proteome</keyword>
<comment type="caution">
    <text evidence="1">The sequence shown here is derived from an EMBL/GenBank/DDBJ whole genome shotgun (WGS) entry which is preliminary data.</text>
</comment>
<reference evidence="1 2" key="1">
    <citation type="submission" date="2019-07" db="EMBL/GenBank/DDBJ databases">
        <authorList>
            <person name="Kim J."/>
        </authorList>
    </citation>
    <scope>NUCLEOTIDE SEQUENCE [LARGE SCALE GENOMIC DNA]</scope>
    <source>
        <strain evidence="1 2">N4</strain>
    </source>
</reference>
<dbReference type="AlphaFoldDB" id="A0A559IKH2"/>
<evidence type="ECO:0000313" key="1">
    <source>
        <dbReference type="EMBL" id="TVX88165.1"/>
    </source>
</evidence>
<gene>
    <name evidence="1" type="ORF">FPZ44_19865</name>
</gene>
<proteinExistence type="predicted"/>
<accession>A0A559IKH2</accession>